<dbReference type="EMBL" id="JPRF03000071">
    <property type="protein sequence ID" value="OEV33233.1"/>
    <property type="molecule type" value="Genomic_DNA"/>
</dbReference>
<dbReference type="Proteomes" id="UP000037395">
    <property type="component" value="Unassembled WGS sequence"/>
</dbReference>
<dbReference type="GO" id="GO:0000976">
    <property type="term" value="F:transcription cis-regulatory region binding"/>
    <property type="evidence" value="ECO:0007669"/>
    <property type="project" value="TreeGrafter"/>
</dbReference>
<evidence type="ECO:0000313" key="9">
    <source>
        <dbReference type="Proteomes" id="UP000037395"/>
    </source>
</evidence>
<accession>A0A8H9LTW9</accession>
<dbReference type="RefSeq" id="WP_050366416.1">
    <property type="nucleotide sequence ID" value="NZ_BMUB01000023.1"/>
</dbReference>
<gene>
    <name evidence="7" type="ORF">GCM10010502_63190</name>
    <name evidence="8" type="ORF">HS99_0039125</name>
</gene>
<reference evidence="8" key="4">
    <citation type="submission" date="2016-08" db="EMBL/GenBank/DDBJ databases">
        <title>Sequencing, Assembly and Comparative Genomics of S. aureofaciens ATCC 10762.</title>
        <authorList>
            <person name="Gradnigo J.S."/>
            <person name="Johnson N."/>
            <person name="Somerville G.A."/>
        </authorList>
    </citation>
    <scope>NUCLEOTIDE SEQUENCE [LARGE SCALE GENOMIC DNA]</scope>
    <source>
        <strain evidence="8">ATCC 10762</strain>
    </source>
</reference>
<keyword evidence="9" id="KW-1185">Reference proteome</keyword>
<dbReference type="InterPro" id="IPR039538">
    <property type="entry name" value="BetI_C"/>
</dbReference>
<dbReference type="SUPFAM" id="SSF46689">
    <property type="entry name" value="Homeodomain-like"/>
    <property type="match status" value="1"/>
</dbReference>
<dbReference type="SUPFAM" id="SSF48498">
    <property type="entry name" value="Tetracyclin repressor-like, C-terminal domain"/>
    <property type="match status" value="1"/>
</dbReference>
<evidence type="ECO:0000256" key="1">
    <source>
        <dbReference type="ARBA" id="ARBA00022491"/>
    </source>
</evidence>
<evidence type="ECO:0000256" key="4">
    <source>
        <dbReference type="ARBA" id="ARBA00023163"/>
    </source>
</evidence>
<sequence length="207" mass="21841">MNPPPTDPAAPRPPRRRIHTRARLLASASELFLTAGFARTSIEDVCAAAGYTRGAFYSNFGSKEGLLLALFDDRAAERMAELERLAAGCEGLAPRERARLLVEALLRVEPAETGWILLFLEFRLVAARSAALAEQVAAHDRTLARAAADVLERALPELVPAGADARQAAAVILAAREGLLARTAAGGAVAEELMAATAAVLSGLLVH</sequence>
<dbReference type="InterPro" id="IPR001647">
    <property type="entry name" value="HTH_TetR"/>
</dbReference>
<dbReference type="GeneID" id="97489257"/>
<dbReference type="InterPro" id="IPR009057">
    <property type="entry name" value="Homeodomain-like_sf"/>
</dbReference>
<dbReference type="PANTHER" id="PTHR30055:SF241">
    <property type="entry name" value="TRANSCRIPTIONAL REGULATORY PROTEIN"/>
    <property type="match status" value="1"/>
</dbReference>
<keyword evidence="4" id="KW-0804">Transcription</keyword>
<dbReference type="Pfam" id="PF13977">
    <property type="entry name" value="TetR_C_6"/>
    <property type="match status" value="1"/>
</dbReference>
<reference evidence="8 9" key="2">
    <citation type="submission" date="2014-07" db="EMBL/GenBank/DDBJ databases">
        <authorList>
            <person name="Zhang J.E."/>
            <person name="Yang H."/>
            <person name="Guo J."/>
            <person name="Deng Z."/>
            <person name="Luo H."/>
            <person name="Luo M."/>
            <person name="Zhao B."/>
        </authorList>
    </citation>
    <scope>NUCLEOTIDE SEQUENCE [LARGE SCALE GENOMIC DNA]</scope>
    <source>
        <strain evidence="8">ATCC 10762</strain>
        <strain evidence="9">ATCC 10762 / DSM 40127 / CCM 3239 / JCM 4008 / LMG 5968 / NBRC 12843 / NCIMB 8234 / A-377</strain>
    </source>
</reference>
<dbReference type="EMBL" id="BMUB01000023">
    <property type="protein sequence ID" value="GGV00013.1"/>
    <property type="molecule type" value="Genomic_DNA"/>
</dbReference>
<dbReference type="AlphaFoldDB" id="A0A1E7MYC2"/>
<reference evidence="9" key="3">
    <citation type="submission" date="2016-08" db="EMBL/GenBank/DDBJ databases">
        <title>Sequencing, assembly and comparative genomics of S. aureofaciens ATCC 10762.</title>
        <authorList>
            <person name="Gradnigo J.S."/>
            <person name="Johnson N."/>
            <person name="Somerville G.A."/>
        </authorList>
    </citation>
    <scope>NUCLEOTIDE SEQUENCE [LARGE SCALE GENOMIC DNA]</scope>
    <source>
        <strain evidence="9">ATCC 10762 / DSM 40127 / CCM 3239 / JCM 4008 / LMG 5968 / NBRC 12843 / NCIMB 8234 / A-377</strain>
    </source>
</reference>
<dbReference type="InterPro" id="IPR050109">
    <property type="entry name" value="HTH-type_TetR-like_transc_reg"/>
</dbReference>
<evidence type="ECO:0000259" key="6">
    <source>
        <dbReference type="PROSITE" id="PS50977"/>
    </source>
</evidence>
<evidence type="ECO:0000256" key="3">
    <source>
        <dbReference type="ARBA" id="ARBA00023125"/>
    </source>
</evidence>
<reference evidence="7" key="1">
    <citation type="journal article" date="2014" name="Int. J. Syst. Evol. Microbiol.">
        <title>Complete genome sequence of Corynebacterium casei LMG S-19264T (=DSM 44701T), isolated from a smear-ripened cheese.</title>
        <authorList>
            <consortium name="US DOE Joint Genome Institute (JGI-PGF)"/>
            <person name="Walter F."/>
            <person name="Albersmeier A."/>
            <person name="Kalinowski J."/>
            <person name="Ruckert C."/>
        </authorList>
    </citation>
    <scope>NUCLEOTIDE SEQUENCE</scope>
    <source>
        <strain evidence="7">JCM 4434</strain>
    </source>
</reference>
<name>A0A1E7MYC2_KITAU</name>
<protein>
    <submittedName>
        <fullName evidence="7">Putative TetR-family regulatory protein</fullName>
    </submittedName>
</protein>
<dbReference type="GO" id="GO:0003700">
    <property type="term" value="F:DNA-binding transcription factor activity"/>
    <property type="evidence" value="ECO:0007669"/>
    <property type="project" value="TreeGrafter"/>
</dbReference>
<evidence type="ECO:0000256" key="5">
    <source>
        <dbReference type="PROSITE-ProRule" id="PRU00335"/>
    </source>
</evidence>
<keyword evidence="3 5" id="KW-0238">DNA-binding</keyword>
<dbReference type="PANTHER" id="PTHR30055">
    <property type="entry name" value="HTH-TYPE TRANSCRIPTIONAL REGULATOR RUTR"/>
    <property type="match status" value="1"/>
</dbReference>
<feature type="domain" description="HTH tetR-type" evidence="6">
    <location>
        <begin position="18"/>
        <end position="78"/>
    </location>
</feature>
<organism evidence="8 9">
    <name type="scientific">Kitasatospora aureofaciens</name>
    <name type="common">Streptomyces aureofaciens</name>
    <dbReference type="NCBI Taxonomy" id="1894"/>
    <lineage>
        <taxon>Bacteria</taxon>
        <taxon>Bacillati</taxon>
        <taxon>Actinomycetota</taxon>
        <taxon>Actinomycetes</taxon>
        <taxon>Kitasatosporales</taxon>
        <taxon>Streptomycetaceae</taxon>
        <taxon>Kitasatospora</taxon>
    </lineage>
</organism>
<dbReference type="Pfam" id="PF00440">
    <property type="entry name" value="TetR_N"/>
    <property type="match status" value="1"/>
</dbReference>
<dbReference type="Proteomes" id="UP000610124">
    <property type="component" value="Unassembled WGS sequence"/>
</dbReference>
<evidence type="ECO:0000313" key="8">
    <source>
        <dbReference type="EMBL" id="OEV33233.1"/>
    </source>
</evidence>
<feature type="DNA-binding region" description="H-T-H motif" evidence="5">
    <location>
        <begin position="41"/>
        <end position="60"/>
    </location>
</feature>
<dbReference type="PROSITE" id="PS50977">
    <property type="entry name" value="HTH_TETR_2"/>
    <property type="match status" value="1"/>
</dbReference>
<accession>A0A1E7MYC2</accession>
<keyword evidence="1" id="KW-0678">Repressor</keyword>
<keyword evidence="2" id="KW-0805">Transcription regulation</keyword>
<proteinExistence type="predicted"/>
<dbReference type="Gene3D" id="1.10.357.10">
    <property type="entry name" value="Tetracycline Repressor, domain 2"/>
    <property type="match status" value="1"/>
</dbReference>
<dbReference type="InterPro" id="IPR036271">
    <property type="entry name" value="Tet_transcr_reg_TetR-rel_C_sf"/>
</dbReference>
<evidence type="ECO:0000313" key="7">
    <source>
        <dbReference type="EMBL" id="GGV00013.1"/>
    </source>
</evidence>
<evidence type="ECO:0000256" key="2">
    <source>
        <dbReference type="ARBA" id="ARBA00023015"/>
    </source>
</evidence>
<comment type="caution">
    <text evidence="8">The sequence shown here is derived from an EMBL/GenBank/DDBJ whole genome shotgun (WGS) entry which is preliminary data.</text>
</comment>
<reference evidence="7" key="5">
    <citation type="submission" date="2020-09" db="EMBL/GenBank/DDBJ databases">
        <authorList>
            <person name="Sun Q."/>
            <person name="Ohkuma M."/>
        </authorList>
    </citation>
    <scope>NUCLEOTIDE SEQUENCE</scope>
    <source>
        <strain evidence="7">JCM 4434</strain>
    </source>
</reference>
<dbReference type="PRINTS" id="PR00455">
    <property type="entry name" value="HTHTETR"/>
</dbReference>